<sequence>MWQDSLKPALRRWMVGTLIALAYAAMTGSCTPQPAANRVLVQTEPATDRMAALQQQADHEATQWEAAYSRMSDQERMSGIVYEPITDRLPETERVKP</sequence>
<evidence type="ECO:0000256" key="1">
    <source>
        <dbReference type="SAM" id="SignalP"/>
    </source>
</evidence>
<evidence type="ECO:0000313" key="2">
    <source>
        <dbReference type="EMBL" id="OAM24880.1"/>
    </source>
</evidence>
<dbReference type="EMBL" id="LXSH01000007">
    <property type="protein sequence ID" value="OAM24880.1"/>
    <property type="molecule type" value="Genomic_DNA"/>
</dbReference>
<proteinExistence type="predicted"/>
<dbReference type="AlphaFoldDB" id="A0A1A9RV33"/>
<accession>A0A1A9RV33</accession>
<dbReference type="PROSITE" id="PS51257">
    <property type="entry name" value="PROKAR_LIPOPROTEIN"/>
    <property type="match status" value="1"/>
</dbReference>
<dbReference type="Proteomes" id="UP000078103">
    <property type="component" value="Unassembled WGS sequence"/>
</dbReference>
<reference evidence="3" key="1">
    <citation type="submission" date="2016-05" db="EMBL/GenBank/DDBJ databases">
        <title>Draft genome of Corynebacterium afermentans subsp. afermentans LCDC 88199T.</title>
        <authorList>
            <person name="Bernier A.-M."/>
            <person name="Bernard K."/>
        </authorList>
    </citation>
    <scope>NUCLEOTIDE SEQUENCE [LARGE SCALE GENOMIC DNA]</scope>
    <source>
        <strain evidence="3">NML120819</strain>
    </source>
</reference>
<gene>
    <name evidence="2" type="ORF">A7P89_01185</name>
</gene>
<dbReference type="RefSeq" id="WP_064105029.1">
    <property type="nucleotide sequence ID" value="NZ_LXSH01000007.1"/>
</dbReference>
<feature type="chain" id="PRO_5008396214" evidence="1">
    <location>
        <begin position="25"/>
        <end position="97"/>
    </location>
</feature>
<name>A0A1A9RV33_EIKCO</name>
<protein>
    <submittedName>
        <fullName evidence="2">Uncharacterized protein</fullName>
    </submittedName>
</protein>
<comment type="caution">
    <text evidence="2">The sequence shown here is derived from an EMBL/GenBank/DDBJ whole genome shotgun (WGS) entry which is preliminary data.</text>
</comment>
<evidence type="ECO:0000313" key="3">
    <source>
        <dbReference type="Proteomes" id="UP000078103"/>
    </source>
</evidence>
<organism evidence="2 3">
    <name type="scientific">Eikenella corrodens</name>
    <dbReference type="NCBI Taxonomy" id="539"/>
    <lineage>
        <taxon>Bacteria</taxon>
        <taxon>Pseudomonadati</taxon>
        <taxon>Pseudomonadota</taxon>
        <taxon>Betaproteobacteria</taxon>
        <taxon>Neisseriales</taxon>
        <taxon>Neisseriaceae</taxon>
        <taxon>Eikenella</taxon>
    </lineage>
</organism>
<keyword evidence="1" id="KW-0732">Signal</keyword>
<feature type="signal peptide" evidence="1">
    <location>
        <begin position="1"/>
        <end position="24"/>
    </location>
</feature>